<sequence>MPMPVSCPYWVLVPVYRGVCTGASSHHLPVLVPRTGAEAAMPCRHRCLSLGVSEVSSGLRSRIEFAKNQPEANRNYKNLLLPGKIAFYFSRETLFNGVPFINHMGKTLHSGALKEIETLPMDMYASSLAALGAKATLSEFEKKAMLMDNEVKLNEETIQKLQDSLSKSKARIKELESDVIESKEKSTRALRGSSLKSLRRDH</sequence>
<proteinExistence type="predicted"/>
<accession>A0A8K0HTW3</accession>
<comment type="caution">
    <text evidence="2">The sequence shown here is derived from an EMBL/GenBank/DDBJ whole genome shotgun (WGS) entry which is preliminary data.</text>
</comment>
<keyword evidence="1" id="KW-0175">Coiled coil</keyword>
<dbReference type="AlphaFoldDB" id="A0A8K0HTW3"/>
<gene>
    <name evidence="2" type="ORF">FNV43_RR02626</name>
</gene>
<organism evidence="2 3">
    <name type="scientific">Rhamnella rubrinervis</name>
    <dbReference type="NCBI Taxonomy" id="2594499"/>
    <lineage>
        <taxon>Eukaryota</taxon>
        <taxon>Viridiplantae</taxon>
        <taxon>Streptophyta</taxon>
        <taxon>Embryophyta</taxon>
        <taxon>Tracheophyta</taxon>
        <taxon>Spermatophyta</taxon>
        <taxon>Magnoliopsida</taxon>
        <taxon>eudicotyledons</taxon>
        <taxon>Gunneridae</taxon>
        <taxon>Pentapetalae</taxon>
        <taxon>rosids</taxon>
        <taxon>fabids</taxon>
        <taxon>Rosales</taxon>
        <taxon>Rhamnaceae</taxon>
        <taxon>rhamnoid group</taxon>
        <taxon>Rhamneae</taxon>
        <taxon>Rhamnella</taxon>
    </lineage>
</organism>
<protein>
    <submittedName>
        <fullName evidence="2">Uncharacterized protein</fullName>
    </submittedName>
</protein>
<reference evidence="2" key="1">
    <citation type="submission" date="2020-03" db="EMBL/GenBank/DDBJ databases">
        <title>A high-quality chromosome-level genome assembly of a woody plant with both climbing and erect habits, Rhamnella rubrinervis.</title>
        <authorList>
            <person name="Lu Z."/>
            <person name="Yang Y."/>
            <person name="Zhu X."/>
            <person name="Sun Y."/>
        </authorList>
    </citation>
    <scope>NUCLEOTIDE SEQUENCE</scope>
    <source>
        <strain evidence="2">BYM</strain>
        <tissue evidence="2">Leaf</tissue>
    </source>
</reference>
<evidence type="ECO:0000313" key="2">
    <source>
        <dbReference type="EMBL" id="KAF3457964.1"/>
    </source>
</evidence>
<feature type="coiled-coil region" evidence="1">
    <location>
        <begin position="158"/>
        <end position="185"/>
    </location>
</feature>
<evidence type="ECO:0000313" key="3">
    <source>
        <dbReference type="Proteomes" id="UP000796880"/>
    </source>
</evidence>
<keyword evidence="3" id="KW-1185">Reference proteome</keyword>
<dbReference type="Proteomes" id="UP000796880">
    <property type="component" value="Unassembled WGS sequence"/>
</dbReference>
<evidence type="ECO:0000256" key="1">
    <source>
        <dbReference type="SAM" id="Coils"/>
    </source>
</evidence>
<name>A0A8K0HTW3_9ROSA</name>
<dbReference type="EMBL" id="VOIH02000001">
    <property type="protein sequence ID" value="KAF3457964.1"/>
    <property type="molecule type" value="Genomic_DNA"/>
</dbReference>